<protein>
    <submittedName>
        <fullName evidence="2">Uncharacterized protein</fullName>
    </submittedName>
</protein>
<keyword evidence="1" id="KW-0472">Membrane</keyword>
<accession>A0A2M6WVW4</accession>
<evidence type="ECO:0000313" key="3">
    <source>
        <dbReference type="Proteomes" id="UP000230481"/>
    </source>
</evidence>
<gene>
    <name evidence="2" type="ORF">COT82_00420</name>
</gene>
<name>A0A2M6WVW4_9BACT</name>
<evidence type="ECO:0000313" key="2">
    <source>
        <dbReference type="EMBL" id="PIT96944.1"/>
    </source>
</evidence>
<dbReference type="EMBL" id="PFAA01000012">
    <property type="protein sequence ID" value="PIT96944.1"/>
    <property type="molecule type" value="Genomic_DNA"/>
</dbReference>
<organism evidence="2 3">
    <name type="scientific">Candidatus Campbellbacteria bacterium CG10_big_fil_rev_8_21_14_0_10_35_52</name>
    <dbReference type="NCBI Taxonomy" id="1974527"/>
    <lineage>
        <taxon>Bacteria</taxon>
        <taxon>Candidatus Campbelliibacteriota</taxon>
    </lineage>
</organism>
<comment type="caution">
    <text evidence="2">The sequence shown here is derived from an EMBL/GenBank/DDBJ whole genome shotgun (WGS) entry which is preliminary data.</text>
</comment>
<dbReference type="AlphaFoldDB" id="A0A2M6WVW4"/>
<evidence type="ECO:0000256" key="1">
    <source>
        <dbReference type="SAM" id="Phobius"/>
    </source>
</evidence>
<sequence length="60" mass="6982">MNKNMLTGFTTKKLAKISNFFLVLLVIFSWIFSDFSQINLRMSDILRFPPEIQEARAADL</sequence>
<keyword evidence="1" id="KW-1133">Transmembrane helix</keyword>
<proteinExistence type="predicted"/>
<reference evidence="3" key="1">
    <citation type="submission" date="2017-09" db="EMBL/GenBank/DDBJ databases">
        <title>Depth-based differentiation of microbial function through sediment-hosted aquifers and enrichment of novel symbionts in the deep terrestrial subsurface.</title>
        <authorList>
            <person name="Probst A.J."/>
            <person name="Ladd B."/>
            <person name="Jarett J.K."/>
            <person name="Geller-Mcgrath D.E."/>
            <person name="Sieber C.M.K."/>
            <person name="Emerson J.B."/>
            <person name="Anantharaman K."/>
            <person name="Thomas B.C."/>
            <person name="Malmstrom R."/>
            <person name="Stieglmeier M."/>
            <person name="Klingl A."/>
            <person name="Woyke T."/>
            <person name="Ryan C.M."/>
            <person name="Banfield J.F."/>
        </authorList>
    </citation>
    <scope>NUCLEOTIDE SEQUENCE [LARGE SCALE GENOMIC DNA]</scope>
</reference>
<feature type="transmembrane region" description="Helical" evidence="1">
    <location>
        <begin position="20"/>
        <end position="40"/>
    </location>
</feature>
<keyword evidence="1" id="KW-0812">Transmembrane</keyword>
<dbReference type="Proteomes" id="UP000230481">
    <property type="component" value="Unassembled WGS sequence"/>
</dbReference>